<dbReference type="Proteomes" id="UP001186974">
    <property type="component" value="Unassembled WGS sequence"/>
</dbReference>
<gene>
    <name evidence="1" type="ORF">LTS18_004299</name>
</gene>
<dbReference type="EMBL" id="JAWDJW010000001">
    <property type="protein sequence ID" value="KAK3082387.1"/>
    <property type="molecule type" value="Genomic_DNA"/>
</dbReference>
<accession>A0ACC3DZT6</accession>
<organism evidence="1 2">
    <name type="scientific">Coniosporium uncinatum</name>
    <dbReference type="NCBI Taxonomy" id="93489"/>
    <lineage>
        <taxon>Eukaryota</taxon>
        <taxon>Fungi</taxon>
        <taxon>Dikarya</taxon>
        <taxon>Ascomycota</taxon>
        <taxon>Pezizomycotina</taxon>
        <taxon>Dothideomycetes</taxon>
        <taxon>Dothideomycetes incertae sedis</taxon>
        <taxon>Coniosporium</taxon>
    </lineage>
</organism>
<sequence length="340" mass="37497">MGKPDKYAKNDGKTKHKLGKRLRSQEDPDSITANLLKASGAFDESTNGPKSLVRPKTKEKPWSDGNDVPEFAQLPKPVALSRRLLDVPASVSPNTDITPTDEDARLLEEQYNVRHLTVSKHSNIQQTVCRILDILHPDSGTIASRTDTIAKKKPSAVSISAEDDAPTDLLHPSPVRLVALSARAPAANKMISVVEIAKRELADSKTKMVSGWYQYTSARSRVEQVNEQNDTISKGSRVARKAVNSTAKCGAGRRLDGSKEDVVQDQDVDKELEDMEKMGIGVKKQSNDAPDDDEAFESMDLNRQKVRSVPLLTIWLSCVSIPELKPLYGEQAQFKDRTLT</sequence>
<evidence type="ECO:0000313" key="2">
    <source>
        <dbReference type="Proteomes" id="UP001186974"/>
    </source>
</evidence>
<protein>
    <submittedName>
        <fullName evidence="1">Uncharacterized protein</fullName>
    </submittedName>
</protein>
<reference evidence="1" key="1">
    <citation type="submission" date="2024-09" db="EMBL/GenBank/DDBJ databases">
        <title>Black Yeasts Isolated from many extreme environments.</title>
        <authorList>
            <person name="Coleine C."/>
            <person name="Stajich J.E."/>
            <person name="Selbmann L."/>
        </authorList>
    </citation>
    <scope>NUCLEOTIDE SEQUENCE</scope>
    <source>
        <strain evidence="1">CCFEE 5737</strain>
    </source>
</reference>
<proteinExistence type="predicted"/>
<name>A0ACC3DZT6_9PEZI</name>
<evidence type="ECO:0000313" key="1">
    <source>
        <dbReference type="EMBL" id="KAK3082387.1"/>
    </source>
</evidence>
<keyword evidence="2" id="KW-1185">Reference proteome</keyword>
<comment type="caution">
    <text evidence="1">The sequence shown here is derived from an EMBL/GenBank/DDBJ whole genome shotgun (WGS) entry which is preliminary data.</text>
</comment>